<keyword evidence="1" id="KW-1133">Transmembrane helix</keyword>
<feature type="transmembrane region" description="Helical" evidence="1">
    <location>
        <begin position="519"/>
        <end position="544"/>
    </location>
</feature>
<dbReference type="InterPro" id="IPR004158">
    <property type="entry name" value="DUF247_pln"/>
</dbReference>
<dbReference type="OMA" id="FTPPPPW"/>
<name>A0A2P6RBN9_ROSCH</name>
<dbReference type="Gramene" id="PRQ43826">
    <property type="protein sequence ID" value="PRQ43826"/>
    <property type="gene ID" value="RchiOBHm_Chr3g0472561"/>
</dbReference>
<dbReference type="STRING" id="74649.A0A2P6RBN9"/>
<dbReference type="PANTHER" id="PTHR31170:SF25">
    <property type="entry name" value="BNAA09G04570D PROTEIN"/>
    <property type="match status" value="1"/>
</dbReference>
<dbReference type="Proteomes" id="UP000238479">
    <property type="component" value="Chromosome 3"/>
</dbReference>
<dbReference type="EMBL" id="PDCK01000041">
    <property type="protein sequence ID" value="PRQ43826.1"/>
    <property type="molecule type" value="Genomic_DNA"/>
</dbReference>
<keyword evidence="1" id="KW-0812">Transmembrane</keyword>
<dbReference type="Pfam" id="PF03140">
    <property type="entry name" value="DUF247"/>
    <property type="match status" value="1"/>
</dbReference>
<sequence length="551" mass="62780">MACTDGEITVVEPNGEEAVVIDIDPVAAMRRHLAVAENVVTTPSGGYPGSRGRVPQSLINISPTAIAPEMVSIGPFYHGKEILVDFEDSKLWFLNRLLSRTKRHGGPDRLKDLFEAVQKLENLAKGFYDEEVPMRSPEFIKMMVLDGCFIIELFRHLGRNEDVLGFNNPISAKPWLIPIITRDLLKLENQLPFFVLERLFRITAPAEDHGDPLALLALKFFNLSLPRLNDDVLKSLIRNPLLSREIDNHLLGLFHYSVCSTRSTNEKHQLSPFRLIPAPFLALPQLPPLLEQSEDHRVSPLRYWSVSIPIFCLRWSVSTIFYCLGWSIAILRLLYNVLFYCLRWSVSILTRFLSLTLSNSEEHRVLSIQSTTQLRPSGVKFKPHKADNFLEINFTNRVLQIPPITINDLTITVFINCLAYEHSHDRDLTDGSFTHYIAFLSCLINSPRDVAFLCAEGIIASYSHNDLYIAGLFNRLREKVYFHRNTCGYLDGEFRAVEAYYSSHWGTFMRTYFSTPWSFISVVSAIILLVLTGGQTVLAVLSYIDQRGKRL</sequence>
<proteinExistence type="predicted"/>
<reference evidence="2 3" key="1">
    <citation type="journal article" date="2018" name="Nat. Genet.">
        <title>The Rosa genome provides new insights in the design of modern roses.</title>
        <authorList>
            <person name="Bendahmane M."/>
        </authorList>
    </citation>
    <scope>NUCLEOTIDE SEQUENCE [LARGE SCALE GENOMIC DNA]</scope>
    <source>
        <strain evidence="3">cv. Old Blush</strain>
    </source>
</reference>
<dbReference type="PANTHER" id="PTHR31170">
    <property type="entry name" value="BNAC04G53230D PROTEIN"/>
    <property type="match status" value="1"/>
</dbReference>
<evidence type="ECO:0000313" key="2">
    <source>
        <dbReference type="EMBL" id="PRQ43826.1"/>
    </source>
</evidence>
<organism evidence="2 3">
    <name type="scientific">Rosa chinensis</name>
    <name type="common">China rose</name>
    <dbReference type="NCBI Taxonomy" id="74649"/>
    <lineage>
        <taxon>Eukaryota</taxon>
        <taxon>Viridiplantae</taxon>
        <taxon>Streptophyta</taxon>
        <taxon>Embryophyta</taxon>
        <taxon>Tracheophyta</taxon>
        <taxon>Spermatophyta</taxon>
        <taxon>Magnoliopsida</taxon>
        <taxon>eudicotyledons</taxon>
        <taxon>Gunneridae</taxon>
        <taxon>Pentapetalae</taxon>
        <taxon>rosids</taxon>
        <taxon>fabids</taxon>
        <taxon>Rosales</taxon>
        <taxon>Rosaceae</taxon>
        <taxon>Rosoideae</taxon>
        <taxon>Rosoideae incertae sedis</taxon>
        <taxon>Rosa</taxon>
    </lineage>
</organism>
<evidence type="ECO:0000313" key="3">
    <source>
        <dbReference type="Proteomes" id="UP000238479"/>
    </source>
</evidence>
<evidence type="ECO:0000256" key="1">
    <source>
        <dbReference type="SAM" id="Phobius"/>
    </source>
</evidence>
<dbReference type="AlphaFoldDB" id="A0A2P6RBN9"/>
<keyword evidence="3" id="KW-1185">Reference proteome</keyword>
<accession>A0A2P6RBN9</accession>
<gene>
    <name evidence="2" type="ORF">RchiOBHm_Chr3g0472561</name>
</gene>
<keyword evidence="1" id="KW-0472">Membrane</keyword>
<protein>
    <submittedName>
        <fullName evidence="2">Uncharacterized protein</fullName>
    </submittedName>
</protein>
<comment type="caution">
    <text evidence="2">The sequence shown here is derived from an EMBL/GenBank/DDBJ whole genome shotgun (WGS) entry which is preliminary data.</text>
</comment>